<organism evidence="2 3">
    <name type="scientific">Spongisporangium articulatum</name>
    <dbReference type="NCBI Taxonomy" id="3362603"/>
    <lineage>
        <taxon>Bacteria</taxon>
        <taxon>Bacillati</taxon>
        <taxon>Actinomycetota</taxon>
        <taxon>Actinomycetes</taxon>
        <taxon>Kineosporiales</taxon>
        <taxon>Kineosporiaceae</taxon>
        <taxon>Spongisporangium</taxon>
    </lineage>
</organism>
<dbReference type="EMBL" id="JBITLV010000002">
    <property type="protein sequence ID" value="MFI7586668.1"/>
    <property type="molecule type" value="Genomic_DNA"/>
</dbReference>
<feature type="region of interest" description="Disordered" evidence="1">
    <location>
        <begin position="1"/>
        <end position="36"/>
    </location>
</feature>
<dbReference type="RefSeq" id="WP_398276868.1">
    <property type="nucleotide sequence ID" value="NZ_JBITLV010000002.1"/>
</dbReference>
<sequence length="202" mass="21778">MSVAPELVPETAQQSTGSGPHLRPIPSREPQAASRVALDRPYALRAAPPAPVLPGLELRAARNGLHVVPPQPGPADLEDDCDSDDLDLAAVFPDPGRWSVQFLITALEVAHGSRPASQLVRWVTPSIQEMLQRRGALAVRLRPAPAGVVRSRLRVRAVRACRLAPDLSEVAAVVQDGDRVRAVAMRLEGLGYRWRVTALQIG</sequence>
<dbReference type="Pfam" id="PF20060">
    <property type="entry name" value="DUF6459"/>
    <property type="match status" value="1"/>
</dbReference>
<reference evidence="2 3" key="1">
    <citation type="submission" date="2024-10" db="EMBL/GenBank/DDBJ databases">
        <title>The Natural Products Discovery Center: Release of the First 8490 Sequenced Strains for Exploring Actinobacteria Biosynthetic Diversity.</title>
        <authorList>
            <person name="Kalkreuter E."/>
            <person name="Kautsar S.A."/>
            <person name="Yang D."/>
            <person name="Bader C.D."/>
            <person name="Teijaro C.N."/>
            <person name="Fluegel L."/>
            <person name="Davis C.M."/>
            <person name="Simpson J.R."/>
            <person name="Lauterbach L."/>
            <person name="Steele A.D."/>
            <person name="Gui C."/>
            <person name="Meng S."/>
            <person name="Li G."/>
            <person name="Viehrig K."/>
            <person name="Ye F."/>
            <person name="Su P."/>
            <person name="Kiefer A.F."/>
            <person name="Nichols A."/>
            <person name="Cepeda A.J."/>
            <person name="Yan W."/>
            <person name="Fan B."/>
            <person name="Jiang Y."/>
            <person name="Adhikari A."/>
            <person name="Zheng C.-J."/>
            <person name="Schuster L."/>
            <person name="Cowan T.M."/>
            <person name="Smanski M.J."/>
            <person name="Chevrette M.G."/>
            <person name="De Carvalho L.P.S."/>
            <person name="Shen B."/>
        </authorList>
    </citation>
    <scope>NUCLEOTIDE SEQUENCE [LARGE SCALE GENOMIC DNA]</scope>
    <source>
        <strain evidence="2 3">NPDC049639</strain>
    </source>
</reference>
<gene>
    <name evidence="2" type="ORF">ACIB24_06285</name>
</gene>
<comment type="caution">
    <text evidence="2">The sequence shown here is derived from an EMBL/GenBank/DDBJ whole genome shotgun (WGS) entry which is preliminary data.</text>
</comment>
<evidence type="ECO:0000313" key="2">
    <source>
        <dbReference type="EMBL" id="MFI7586668.1"/>
    </source>
</evidence>
<protein>
    <submittedName>
        <fullName evidence="2">Rv3235 family protein</fullName>
    </submittedName>
</protein>
<evidence type="ECO:0000313" key="3">
    <source>
        <dbReference type="Proteomes" id="UP001612915"/>
    </source>
</evidence>
<name>A0ABW8AKL2_9ACTN</name>
<dbReference type="InterPro" id="IPR045596">
    <property type="entry name" value="DUF6459"/>
</dbReference>
<proteinExistence type="predicted"/>
<dbReference type="Proteomes" id="UP001612915">
    <property type="component" value="Unassembled WGS sequence"/>
</dbReference>
<evidence type="ECO:0000256" key="1">
    <source>
        <dbReference type="SAM" id="MobiDB-lite"/>
    </source>
</evidence>
<accession>A0ABW8AKL2</accession>
<keyword evidence="3" id="KW-1185">Reference proteome</keyword>